<evidence type="ECO:0000313" key="2">
    <source>
        <dbReference type="EMBL" id="CAF5164923.1"/>
    </source>
</evidence>
<organism evidence="2 3">
    <name type="scientific">Rotaria magnacalcarata</name>
    <dbReference type="NCBI Taxonomy" id="392030"/>
    <lineage>
        <taxon>Eukaryota</taxon>
        <taxon>Metazoa</taxon>
        <taxon>Spiralia</taxon>
        <taxon>Gnathifera</taxon>
        <taxon>Rotifera</taxon>
        <taxon>Eurotatoria</taxon>
        <taxon>Bdelloidea</taxon>
        <taxon>Philodinida</taxon>
        <taxon>Philodinidae</taxon>
        <taxon>Rotaria</taxon>
    </lineage>
</organism>
<evidence type="ECO:0000313" key="3">
    <source>
        <dbReference type="Proteomes" id="UP000681967"/>
    </source>
</evidence>
<evidence type="ECO:0000313" key="1">
    <source>
        <dbReference type="EMBL" id="CAF4494004.1"/>
    </source>
</evidence>
<dbReference type="EMBL" id="CAJOBH010271156">
    <property type="protein sequence ID" value="CAF5164923.1"/>
    <property type="molecule type" value="Genomic_DNA"/>
</dbReference>
<proteinExistence type="predicted"/>
<dbReference type="AlphaFoldDB" id="A0A8S3GQR2"/>
<dbReference type="Proteomes" id="UP000681720">
    <property type="component" value="Unassembled WGS sequence"/>
</dbReference>
<sequence>MGSSPTKPEPDANVTDKLDLKSESVPLYVPLEALTQSTVRSIIAAATSSDDLSPDYSQRTLLIFLLEINKILTEIENNTDANEQKPNENIIQCAKNVRQWLVDKNNQPLDWEELHKRCD</sequence>
<accession>A0A8S3GQR2</accession>
<name>A0A8S3GQR2_9BILA</name>
<gene>
    <name evidence="2" type="ORF">BYL167_LOCUS75644</name>
    <name evidence="1" type="ORF">GIL414_LOCUS34397</name>
</gene>
<comment type="caution">
    <text evidence="2">The sequence shown here is derived from an EMBL/GenBank/DDBJ whole genome shotgun (WGS) entry which is preliminary data.</text>
</comment>
<reference evidence="2" key="1">
    <citation type="submission" date="2021-02" db="EMBL/GenBank/DDBJ databases">
        <authorList>
            <person name="Nowell W R."/>
        </authorList>
    </citation>
    <scope>NUCLEOTIDE SEQUENCE</scope>
</reference>
<dbReference type="Proteomes" id="UP000681967">
    <property type="component" value="Unassembled WGS sequence"/>
</dbReference>
<feature type="non-terminal residue" evidence="2">
    <location>
        <position position="119"/>
    </location>
</feature>
<dbReference type="EMBL" id="CAJOBJ010079344">
    <property type="protein sequence ID" value="CAF4494004.1"/>
    <property type="molecule type" value="Genomic_DNA"/>
</dbReference>
<protein>
    <submittedName>
        <fullName evidence="2">Uncharacterized protein</fullName>
    </submittedName>
</protein>